<feature type="coiled-coil region" evidence="1">
    <location>
        <begin position="707"/>
        <end position="741"/>
    </location>
</feature>
<feature type="domain" description="Helicase C-terminal" evidence="4">
    <location>
        <begin position="548"/>
        <end position="695"/>
    </location>
</feature>
<evidence type="ECO:0000259" key="3">
    <source>
        <dbReference type="PROSITE" id="PS51192"/>
    </source>
</evidence>
<dbReference type="Proteomes" id="UP000018458">
    <property type="component" value="Unassembled WGS sequence"/>
</dbReference>
<dbReference type="PANTHER" id="PTHR47396:SF1">
    <property type="entry name" value="ATP-DEPENDENT HELICASE IRC3-RELATED"/>
    <property type="match status" value="1"/>
</dbReference>
<dbReference type="InterPro" id="IPR014001">
    <property type="entry name" value="Helicase_ATP-bd"/>
</dbReference>
<keyword evidence="5" id="KW-0378">Hydrolase</keyword>
<dbReference type="CDD" id="cd18032">
    <property type="entry name" value="DEXHc_RE_I_III_res"/>
    <property type="match status" value="1"/>
</dbReference>
<evidence type="ECO:0000256" key="1">
    <source>
        <dbReference type="SAM" id="Coils"/>
    </source>
</evidence>
<dbReference type="PROSITE" id="PS50035">
    <property type="entry name" value="PLD"/>
    <property type="match status" value="1"/>
</dbReference>
<dbReference type="PROSITE" id="PS51194">
    <property type="entry name" value="HELICASE_CTER"/>
    <property type="match status" value="1"/>
</dbReference>
<dbReference type="SUPFAM" id="SSF52540">
    <property type="entry name" value="P-loop containing nucleoside triphosphate hydrolases"/>
    <property type="match status" value="1"/>
</dbReference>
<dbReference type="HOGENOM" id="CLU_005588_1_1_6"/>
<reference evidence="5 6" key="1">
    <citation type="submission" date="2011-01" db="EMBL/GenBank/DDBJ databases">
        <authorList>
            <person name="Weinstock G."/>
            <person name="Sodergren E."/>
            <person name="Clifton S."/>
            <person name="Fulton L."/>
            <person name="Fulton B."/>
            <person name="Courtney L."/>
            <person name="Fronick C."/>
            <person name="Harrison M."/>
            <person name="Strong C."/>
            <person name="Farmer C."/>
            <person name="Delahaunty K."/>
            <person name="Markovic C."/>
            <person name="Hall O."/>
            <person name="Minx P."/>
            <person name="Tomlinson C."/>
            <person name="Mitreva M."/>
            <person name="Hou S."/>
            <person name="Chen J."/>
            <person name="Wollam A."/>
            <person name="Pepin K.H."/>
            <person name="Johnson M."/>
            <person name="Bhonagiri V."/>
            <person name="Zhang X."/>
            <person name="Suruliraj S."/>
            <person name="Warren W."/>
            <person name="Chinwalla A."/>
            <person name="Mardis E.R."/>
            <person name="Wilson R.K."/>
        </authorList>
    </citation>
    <scope>NUCLEOTIDE SEQUENCE [LARGE SCALE GENOMIC DNA]</scope>
    <source>
        <strain evidence="6">DSM 22608 / JCM 16073 / KCTC 15190 / YIT 12066</strain>
    </source>
</reference>
<gene>
    <name evidence="5" type="ORF">HMPREF9444_00309</name>
</gene>
<dbReference type="Pfam" id="PF00271">
    <property type="entry name" value="Helicase_C"/>
    <property type="match status" value="1"/>
</dbReference>
<dbReference type="InterPro" id="IPR050742">
    <property type="entry name" value="Helicase_Restrict-Modif_Enz"/>
</dbReference>
<name>E8LHZ5_SUCHY</name>
<dbReference type="InterPro" id="IPR021835">
    <property type="entry name" value="DUF3427"/>
</dbReference>
<dbReference type="InterPro" id="IPR027417">
    <property type="entry name" value="P-loop_NTPase"/>
</dbReference>
<organism evidence="5 6">
    <name type="scientific">Succinatimonas hippei (strain DSM 22608 / JCM 16073 / KCTC 15190 / YIT 12066)</name>
    <dbReference type="NCBI Taxonomy" id="762983"/>
    <lineage>
        <taxon>Bacteria</taxon>
        <taxon>Pseudomonadati</taxon>
        <taxon>Pseudomonadota</taxon>
        <taxon>Gammaproteobacteria</taxon>
        <taxon>Aeromonadales</taxon>
        <taxon>Succinivibrionaceae</taxon>
        <taxon>Succinatimonas</taxon>
    </lineage>
</organism>
<dbReference type="EMBL" id="AEVO01000013">
    <property type="protein sequence ID" value="EFY07816.1"/>
    <property type="molecule type" value="Genomic_DNA"/>
</dbReference>
<evidence type="ECO:0000259" key="2">
    <source>
        <dbReference type="PROSITE" id="PS50035"/>
    </source>
</evidence>
<comment type="caution">
    <text evidence="5">The sequence shown here is derived from an EMBL/GenBank/DDBJ whole genome shotgun (WGS) entry which is preliminary data.</text>
</comment>
<evidence type="ECO:0000259" key="4">
    <source>
        <dbReference type="PROSITE" id="PS51194"/>
    </source>
</evidence>
<dbReference type="GO" id="GO:0005524">
    <property type="term" value="F:ATP binding"/>
    <property type="evidence" value="ECO:0007669"/>
    <property type="project" value="InterPro"/>
</dbReference>
<accession>E8LHZ5</accession>
<dbReference type="Pfam" id="PF11907">
    <property type="entry name" value="DUF3427"/>
    <property type="match status" value="1"/>
</dbReference>
<dbReference type="OrthoDB" id="9804086at2"/>
<dbReference type="eggNOG" id="COG1061">
    <property type="taxonomic scope" value="Bacteria"/>
</dbReference>
<dbReference type="PANTHER" id="PTHR47396">
    <property type="entry name" value="TYPE I RESTRICTION ENZYME ECOKI R PROTEIN"/>
    <property type="match status" value="1"/>
</dbReference>
<dbReference type="Pfam" id="PF04851">
    <property type="entry name" value="ResIII"/>
    <property type="match status" value="1"/>
</dbReference>
<dbReference type="InterPro" id="IPR025202">
    <property type="entry name" value="PLD-like_dom"/>
</dbReference>
<proteinExistence type="predicted"/>
<dbReference type="AlphaFoldDB" id="E8LHZ5"/>
<sequence>MLHNGIYDRLLTLADLNDLEEEKITIKETKSVRADPEGISSIVNFIKNILRSYINEHEDDKNLLPSLYKILNQTIRELPSSTISAPVNPLTILQEIRKSELIPTYSRPSLPLNINQIFTGVNGEIPFINEIKAEIRSADNICFFISFIKYYGFLQIEKDLKDFLDRGGNLTILTSTYIGATESRALEEFSKLKNTHIKICYDSKKVRMHAKAFIFKRNNGCGSAYVGSSNLSRSALNSGLEWNIKISELYDFFLYQKVLNSFDFFLNSPDFEEFSGKVEEIEKLRHALQEEKNPKNNITNTQNTTFFNIKPYDYQQEILDKLAIQRTLYNRNKNLIVAATGTGKTVIAAFDYLRFKQQQDKNKQTSRLLFVAHRKEILEQALQTFRYILRNPNFGEICCSGEKPISRENLFITIQSLDVRNICTVNGGANFYDFIIVDEAHHGGADSYQDLFKYLKPKILLGLTATPERNDDRQIFQYFDNGVTAAIRLPQALEKGLLCPFAYFGISDTVDLSSIAMKNGEYDTKQLEKVFVDDSKSAFYRADNIIKTLLHYVDNIEKTKALGFCVNIKHAQYMANFFNQNSDIKALALNSRSSSQERANAQKELIDGKISIIFTVDLYNEGVDIPQVNTVLFLRPTNSLTIFLQQLGRGLRLYPGKDHLVVLDFIAKAARNFNYSSRFQALLNKGTKSLQDEIKDGFINLPPNCFIELQKEAMKNVLDNIKSAQNTNKNLTTKIMQLRDQIEKVPSLQEFIEYYQLDLGDIYNNNRSFSSLLTNALIIKEDFYTNSKQGFQFFQKISHINSQRFLSFIKESLLEEQIDITNQFFKMLFISYYRDEKNGDIEAFKRFLFSKNIKDELQQLIAVLENNIDVPLKPLTTNSPLDLYGTYTRDQLLSALDYDNPTTQVKGHFYDKKNNINILMVTLHKNLNEYSENTLYEDYAIDNQTFHWQTSNNVKIESKEGQRLINSKNNMLLFVRDKKYNKNKTRAPYACLGFATPISYEGESPINFKLKLQNEIPAKYLSKSILYN</sequence>
<dbReference type="GO" id="GO:0016787">
    <property type="term" value="F:hydrolase activity"/>
    <property type="evidence" value="ECO:0007669"/>
    <property type="project" value="InterPro"/>
</dbReference>
<dbReference type="InterPro" id="IPR001650">
    <property type="entry name" value="Helicase_C-like"/>
</dbReference>
<keyword evidence="6" id="KW-1185">Reference proteome</keyword>
<evidence type="ECO:0000313" key="6">
    <source>
        <dbReference type="Proteomes" id="UP000018458"/>
    </source>
</evidence>
<dbReference type="Gene3D" id="3.40.50.300">
    <property type="entry name" value="P-loop containing nucleotide triphosphate hydrolases"/>
    <property type="match status" value="2"/>
</dbReference>
<dbReference type="Gene3D" id="3.30.870.10">
    <property type="entry name" value="Endonuclease Chain A"/>
    <property type="match status" value="1"/>
</dbReference>
<dbReference type="CDD" id="cd18799">
    <property type="entry name" value="SF2_C_EcoAI-like"/>
    <property type="match status" value="1"/>
</dbReference>
<dbReference type="InterPro" id="IPR006935">
    <property type="entry name" value="Helicase/UvrB_N"/>
</dbReference>
<dbReference type="GO" id="GO:0006793">
    <property type="term" value="P:phosphorus metabolic process"/>
    <property type="evidence" value="ECO:0007669"/>
    <property type="project" value="UniProtKB-ARBA"/>
</dbReference>
<feature type="domain" description="PLD phosphodiesterase" evidence="2">
    <location>
        <begin position="204"/>
        <end position="235"/>
    </location>
</feature>
<dbReference type="eggNOG" id="COG3886">
    <property type="taxonomic scope" value="Bacteria"/>
</dbReference>
<evidence type="ECO:0000313" key="5">
    <source>
        <dbReference type="EMBL" id="EFY07816.1"/>
    </source>
</evidence>
<keyword evidence="1" id="KW-0175">Coiled coil</keyword>
<keyword evidence="5" id="KW-0347">Helicase</keyword>
<dbReference type="SUPFAM" id="SSF56024">
    <property type="entry name" value="Phospholipase D/nuclease"/>
    <property type="match status" value="1"/>
</dbReference>
<dbReference type="SMART" id="SM00487">
    <property type="entry name" value="DEXDc"/>
    <property type="match status" value="1"/>
</dbReference>
<dbReference type="InterPro" id="IPR001736">
    <property type="entry name" value="PLipase_D/transphosphatidylase"/>
</dbReference>
<dbReference type="REBASE" id="38771">
    <property type="entry name" value="ShiYITORFAP"/>
</dbReference>
<keyword evidence="5" id="KW-0067">ATP-binding</keyword>
<keyword evidence="5" id="KW-0547">Nucleotide-binding</keyword>
<dbReference type="GO" id="GO:0005829">
    <property type="term" value="C:cytosol"/>
    <property type="evidence" value="ECO:0007669"/>
    <property type="project" value="TreeGrafter"/>
</dbReference>
<feature type="domain" description="Helicase ATP-binding" evidence="3">
    <location>
        <begin position="325"/>
        <end position="485"/>
    </location>
</feature>
<protein>
    <submittedName>
        <fullName evidence="5">Helicase C-terminal domain protein</fullName>
    </submittedName>
</protein>
<dbReference type="Pfam" id="PF13091">
    <property type="entry name" value="PLDc_2"/>
    <property type="match status" value="1"/>
</dbReference>
<dbReference type="PROSITE" id="PS51192">
    <property type="entry name" value="HELICASE_ATP_BIND_1"/>
    <property type="match status" value="1"/>
</dbReference>
<dbReference type="GO" id="GO:0003677">
    <property type="term" value="F:DNA binding"/>
    <property type="evidence" value="ECO:0007669"/>
    <property type="project" value="InterPro"/>
</dbReference>
<dbReference type="GO" id="GO:0004386">
    <property type="term" value="F:helicase activity"/>
    <property type="evidence" value="ECO:0007669"/>
    <property type="project" value="UniProtKB-KW"/>
</dbReference>
<dbReference type="RefSeq" id="WP_009142533.1">
    <property type="nucleotide sequence ID" value="NZ_GL830951.1"/>
</dbReference>
<dbReference type="SMART" id="SM00490">
    <property type="entry name" value="HELICc"/>
    <property type="match status" value="1"/>
</dbReference>
<dbReference type="STRING" id="762983.HMPREF9444_00309"/>